<dbReference type="InterPro" id="IPR003136">
    <property type="entry name" value="Cytidylate_kin"/>
</dbReference>
<evidence type="ECO:0000256" key="4">
    <source>
        <dbReference type="ARBA" id="ARBA00022777"/>
    </source>
</evidence>
<evidence type="ECO:0000256" key="8">
    <source>
        <dbReference type="HAMAP-Rule" id="MF_00238"/>
    </source>
</evidence>
<comment type="caution">
    <text evidence="10">The sequence shown here is derived from an EMBL/GenBank/DDBJ whole genome shotgun (WGS) entry which is preliminary data.</text>
</comment>
<dbReference type="SUPFAM" id="SSF52540">
    <property type="entry name" value="P-loop containing nucleoside triphosphate hydrolases"/>
    <property type="match status" value="1"/>
</dbReference>
<keyword evidence="2 8" id="KW-0808">Transferase</keyword>
<evidence type="ECO:0000313" key="11">
    <source>
        <dbReference type="Proteomes" id="UP000601361"/>
    </source>
</evidence>
<keyword evidence="8" id="KW-0963">Cytoplasm</keyword>
<dbReference type="EMBL" id="BMGS01000008">
    <property type="protein sequence ID" value="GGG52339.1"/>
    <property type="molecule type" value="Genomic_DNA"/>
</dbReference>
<gene>
    <name evidence="8 10" type="primary">cmk</name>
    <name evidence="10" type="ORF">GCM10011378_30680</name>
</gene>
<dbReference type="CDD" id="cd02020">
    <property type="entry name" value="CMPK"/>
    <property type="match status" value="1"/>
</dbReference>
<comment type="catalytic activity">
    <reaction evidence="7 8">
        <text>CMP + ATP = CDP + ADP</text>
        <dbReference type="Rhea" id="RHEA:11600"/>
        <dbReference type="ChEBI" id="CHEBI:30616"/>
        <dbReference type="ChEBI" id="CHEBI:58069"/>
        <dbReference type="ChEBI" id="CHEBI:60377"/>
        <dbReference type="ChEBI" id="CHEBI:456216"/>
        <dbReference type="EC" id="2.7.4.25"/>
    </reaction>
</comment>
<dbReference type="Proteomes" id="UP000601361">
    <property type="component" value="Unassembled WGS sequence"/>
</dbReference>
<reference evidence="11" key="1">
    <citation type="journal article" date="2019" name="Int. J. Syst. Evol. Microbiol.">
        <title>The Global Catalogue of Microorganisms (GCM) 10K type strain sequencing project: providing services to taxonomists for standard genome sequencing and annotation.</title>
        <authorList>
            <consortium name="The Broad Institute Genomics Platform"/>
            <consortium name="The Broad Institute Genome Sequencing Center for Infectious Disease"/>
            <person name="Wu L."/>
            <person name="Ma J."/>
        </authorList>
    </citation>
    <scope>NUCLEOTIDE SEQUENCE [LARGE SCALE GENOMIC DNA]</scope>
    <source>
        <strain evidence="11">CGMCC 1.12990</strain>
    </source>
</reference>
<feature type="binding site" evidence="8">
    <location>
        <begin position="24"/>
        <end position="32"/>
    </location>
    <ligand>
        <name>ATP</name>
        <dbReference type="ChEBI" id="CHEBI:30616"/>
    </ligand>
</feature>
<dbReference type="Pfam" id="PF02224">
    <property type="entry name" value="Cytidylate_kin"/>
    <property type="match status" value="1"/>
</dbReference>
<evidence type="ECO:0000256" key="2">
    <source>
        <dbReference type="ARBA" id="ARBA00022679"/>
    </source>
</evidence>
<dbReference type="PANTHER" id="PTHR21299">
    <property type="entry name" value="CYTIDYLATE KINASE/PANTOATE-BETA-ALANINE LIGASE"/>
    <property type="match status" value="1"/>
</dbReference>
<dbReference type="GO" id="GO:0016301">
    <property type="term" value="F:kinase activity"/>
    <property type="evidence" value="ECO:0007669"/>
    <property type="project" value="UniProtKB-KW"/>
</dbReference>
<proteinExistence type="inferred from homology"/>
<keyword evidence="5 8" id="KW-0067">ATP-binding</keyword>
<dbReference type="InterPro" id="IPR027417">
    <property type="entry name" value="P-loop_NTPase"/>
</dbReference>
<comment type="subcellular location">
    <subcellularLocation>
        <location evidence="8">Cytoplasm</location>
    </subcellularLocation>
</comment>
<evidence type="ECO:0000256" key="5">
    <source>
        <dbReference type="ARBA" id="ARBA00022840"/>
    </source>
</evidence>
<name>A0ABQ1X2Q8_9BACT</name>
<organism evidence="10 11">
    <name type="scientific">Hymenobacter glacieicola</name>
    <dbReference type="NCBI Taxonomy" id="1562124"/>
    <lineage>
        <taxon>Bacteria</taxon>
        <taxon>Pseudomonadati</taxon>
        <taxon>Bacteroidota</taxon>
        <taxon>Cytophagia</taxon>
        <taxon>Cytophagales</taxon>
        <taxon>Hymenobacteraceae</taxon>
        <taxon>Hymenobacter</taxon>
    </lineage>
</organism>
<dbReference type="Gene3D" id="3.40.50.300">
    <property type="entry name" value="P-loop containing nucleotide triphosphate hydrolases"/>
    <property type="match status" value="1"/>
</dbReference>
<dbReference type="NCBIfam" id="TIGR00017">
    <property type="entry name" value="cmk"/>
    <property type="match status" value="1"/>
</dbReference>
<comment type="similarity">
    <text evidence="1 8">Belongs to the cytidylate kinase family. Type 1 subfamily.</text>
</comment>
<comment type="catalytic activity">
    <reaction evidence="6 8">
        <text>dCMP + ATP = dCDP + ADP</text>
        <dbReference type="Rhea" id="RHEA:25094"/>
        <dbReference type="ChEBI" id="CHEBI:30616"/>
        <dbReference type="ChEBI" id="CHEBI:57566"/>
        <dbReference type="ChEBI" id="CHEBI:58593"/>
        <dbReference type="ChEBI" id="CHEBI:456216"/>
        <dbReference type="EC" id="2.7.4.25"/>
    </reaction>
</comment>
<evidence type="ECO:0000256" key="6">
    <source>
        <dbReference type="ARBA" id="ARBA00047615"/>
    </source>
</evidence>
<dbReference type="HAMAP" id="MF_00238">
    <property type="entry name" value="Cytidyl_kinase_type1"/>
    <property type="match status" value="1"/>
</dbReference>
<dbReference type="PANTHER" id="PTHR21299:SF2">
    <property type="entry name" value="CYTIDYLATE KINASE"/>
    <property type="match status" value="1"/>
</dbReference>
<keyword evidence="4 8" id="KW-0418">Kinase</keyword>
<evidence type="ECO:0000259" key="9">
    <source>
        <dbReference type="Pfam" id="PF02224"/>
    </source>
</evidence>
<feature type="domain" description="Cytidylate kinase" evidence="9">
    <location>
        <begin position="20"/>
        <end position="234"/>
    </location>
</feature>
<sequence length="252" mass="28373">MSPFSPLEPSPDLAMRKIVIAIDGYSSCGKSTTAKAVAAELGYAYIDTGAMYRGVTLYLLEHNISFDDLPRVEQALHDMHIAFKRNRKTGRNELCLDGVIREDEIRQMRISNSVSEVSVIPAVRHAMVRQQQRMGRKRGVVMDGRDIGTTVFPDAEVKIFMTADVMTRALRRQEELAVKDEHVPVEEIVENLRKRDHLDSTRAESPLRRASDAVLLDTTHMMIDEQVDFVLERVSASLFSLAATGWQGSEQK</sequence>
<evidence type="ECO:0000256" key="7">
    <source>
        <dbReference type="ARBA" id="ARBA00048478"/>
    </source>
</evidence>
<evidence type="ECO:0000256" key="3">
    <source>
        <dbReference type="ARBA" id="ARBA00022741"/>
    </source>
</evidence>
<dbReference type="InterPro" id="IPR011994">
    <property type="entry name" value="Cytidylate_kinase_dom"/>
</dbReference>
<protein>
    <recommendedName>
        <fullName evidence="8">Cytidylate kinase</fullName>
        <shortName evidence="8">CK</shortName>
        <ecNumber evidence="8">2.7.4.25</ecNumber>
    </recommendedName>
    <alternativeName>
        <fullName evidence="8">Cytidine monophosphate kinase</fullName>
        <shortName evidence="8">CMP kinase</shortName>
    </alternativeName>
</protein>
<keyword evidence="11" id="KW-1185">Reference proteome</keyword>
<keyword evidence="3 8" id="KW-0547">Nucleotide-binding</keyword>
<evidence type="ECO:0000313" key="10">
    <source>
        <dbReference type="EMBL" id="GGG52339.1"/>
    </source>
</evidence>
<accession>A0ABQ1X2Q8</accession>
<evidence type="ECO:0000256" key="1">
    <source>
        <dbReference type="ARBA" id="ARBA00009427"/>
    </source>
</evidence>
<dbReference type="EC" id="2.7.4.25" evidence="8"/>